<gene>
    <name evidence="2" type="ORF">GCM10009830_01490</name>
</gene>
<keyword evidence="3" id="KW-1185">Reference proteome</keyword>
<comment type="caution">
    <text evidence="2">The sequence shown here is derived from an EMBL/GenBank/DDBJ whole genome shotgun (WGS) entry which is preliminary data.</text>
</comment>
<organism evidence="2 3">
    <name type="scientific">Glycomyces endophyticus</name>
    <dbReference type="NCBI Taxonomy" id="480996"/>
    <lineage>
        <taxon>Bacteria</taxon>
        <taxon>Bacillati</taxon>
        <taxon>Actinomycetota</taxon>
        <taxon>Actinomycetes</taxon>
        <taxon>Glycomycetales</taxon>
        <taxon>Glycomycetaceae</taxon>
        <taxon>Glycomyces</taxon>
    </lineage>
</organism>
<reference evidence="2 3" key="1">
    <citation type="journal article" date="2019" name="Int. J. Syst. Evol. Microbiol.">
        <title>The Global Catalogue of Microorganisms (GCM) 10K type strain sequencing project: providing services to taxonomists for standard genome sequencing and annotation.</title>
        <authorList>
            <consortium name="The Broad Institute Genomics Platform"/>
            <consortium name="The Broad Institute Genome Sequencing Center for Infectious Disease"/>
            <person name="Wu L."/>
            <person name="Ma J."/>
        </authorList>
    </citation>
    <scope>NUCLEOTIDE SEQUENCE [LARGE SCALE GENOMIC DNA]</scope>
    <source>
        <strain evidence="2 3">JCM 16001</strain>
    </source>
</reference>
<dbReference type="EMBL" id="BAAAQF010000002">
    <property type="protein sequence ID" value="GAA1660160.1"/>
    <property type="molecule type" value="Genomic_DNA"/>
</dbReference>
<feature type="domain" description="YdhG-like" evidence="1">
    <location>
        <begin position="43"/>
        <end position="133"/>
    </location>
</feature>
<accession>A0ABN2FUZ2</accession>
<evidence type="ECO:0000259" key="1">
    <source>
        <dbReference type="Pfam" id="PF08818"/>
    </source>
</evidence>
<dbReference type="Proteomes" id="UP001499851">
    <property type="component" value="Unassembled WGS sequence"/>
</dbReference>
<proteinExistence type="predicted"/>
<evidence type="ECO:0000313" key="3">
    <source>
        <dbReference type="Proteomes" id="UP001499851"/>
    </source>
</evidence>
<protein>
    <recommendedName>
        <fullName evidence="1">YdhG-like domain-containing protein</fullName>
    </recommendedName>
</protein>
<dbReference type="Pfam" id="PF08818">
    <property type="entry name" value="DUF1801"/>
    <property type="match status" value="1"/>
</dbReference>
<name>A0ABN2FUZ2_9ACTN</name>
<sequence length="144" mass="16112">MLAGACGGRIPPCPGSARTTLAAMAEQPKSVDEYLNALDPAPRAELERIRALVTRLVPDAEETMSYAMPTLKYKGRALVYFTASKKHMSLYPSSWAIEELKDRLAPYKTTEHAVQFTLDNPLPDDLIEALVRNHVRDIDTDRQR</sequence>
<dbReference type="SUPFAM" id="SSF159888">
    <property type="entry name" value="YdhG-like"/>
    <property type="match status" value="1"/>
</dbReference>
<dbReference type="Gene3D" id="3.90.1150.200">
    <property type="match status" value="1"/>
</dbReference>
<dbReference type="InterPro" id="IPR014922">
    <property type="entry name" value="YdhG-like"/>
</dbReference>
<evidence type="ECO:0000313" key="2">
    <source>
        <dbReference type="EMBL" id="GAA1660160.1"/>
    </source>
</evidence>